<dbReference type="InterPro" id="IPR028288">
    <property type="entry name" value="SCAR/WAVE_fam"/>
</dbReference>
<keyword evidence="9" id="KW-1185">Reference proteome</keyword>
<feature type="region of interest" description="Disordered" evidence="7">
    <location>
        <begin position="689"/>
        <end position="708"/>
    </location>
</feature>
<evidence type="ECO:0000256" key="6">
    <source>
        <dbReference type="RuleBase" id="RU367034"/>
    </source>
</evidence>
<evidence type="ECO:0000256" key="2">
    <source>
        <dbReference type="ARBA" id="ARBA00006993"/>
    </source>
</evidence>
<evidence type="ECO:0000256" key="5">
    <source>
        <dbReference type="ARBA" id="ARBA00055640"/>
    </source>
</evidence>
<organism evidence="8 9">
    <name type="scientific">Malus domestica</name>
    <name type="common">Apple</name>
    <name type="synonym">Pyrus malus</name>
    <dbReference type="NCBI Taxonomy" id="3750"/>
    <lineage>
        <taxon>Eukaryota</taxon>
        <taxon>Viridiplantae</taxon>
        <taxon>Streptophyta</taxon>
        <taxon>Embryophyta</taxon>
        <taxon>Tracheophyta</taxon>
        <taxon>Spermatophyta</taxon>
        <taxon>Magnoliopsida</taxon>
        <taxon>eudicotyledons</taxon>
        <taxon>Gunneridae</taxon>
        <taxon>Pentapetalae</taxon>
        <taxon>rosids</taxon>
        <taxon>fabids</taxon>
        <taxon>Rosales</taxon>
        <taxon>Rosaceae</taxon>
        <taxon>Amygdaloideae</taxon>
        <taxon>Maleae</taxon>
        <taxon>Malus</taxon>
    </lineage>
</organism>
<feature type="region of interest" description="Disordered" evidence="7">
    <location>
        <begin position="182"/>
        <end position="201"/>
    </location>
</feature>
<proteinExistence type="inferred from homology"/>
<dbReference type="Proteomes" id="UP000290289">
    <property type="component" value="Chromosome 12"/>
</dbReference>
<feature type="compositionally biased region" description="Polar residues" evidence="7">
    <location>
        <begin position="611"/>
        <end position="623"/>
    </location>
</feature>
<comment type="similarity">
    <text evidence="2 6">Belongs to the SCAR/WAVE family.</text>
</comment>
<dbReference type="GO" id="GO:0003779">
    <property type="term" value="F:actin binding"/>
    <property type="evidence" value="ECO:0007669"/>
    <property type="project" value="UniProtKB-UniRule"/>
</dbReference>
<reference evidence="8 9" key="1">
    <citation type="submission" date="2018-10" db="EMBL/GenBank/DDBJ databases">
        <title>A high-quality apple genome assembly.</title>
        <authorList>
            <person name="Hu J."/>
        </authorList>
    </citation>
    <scope>NUCLEOTIDE SEQUENCE [LARGE SCALE GENOMIC DNA]</scope>
    <source>
        <strain evidence="9">cv. HFTH1</strain>
        <tissue evidence="8">Young leaf</tissue>
    </source>
</reference>
<feature type="compositionally biased region" description="Basic residues" evidence="7">
    <location>
        <begin position="183"/>
        <end position="194"/>
    </location>
</feature>
<comment type="caution">
    <text evidence="8">The sequence shown here is derived from an EMBL/GenBank/DDBJ whole genome shotgun (WGS) entry which is preliminary data.</text>
</comment>
<feature type="compositionally biased region" description="Polar residues" evidence="7">
    <location>
        <begin position="444"/>
        <end position="457"/>
    </location>
</feature>
<evidence type="ECO:0000256" key="3">
    <source>
        <dbReference type="ARBA" id="ARBA00022490"/>
    </source>
</evidence>
<dbReference type="GO" id="GO:0005737">
    <property type="term" value="C:cytoplasm"/>
    <property type="evidence" value="ECO:0007669"/>
    <property type="project" value="UniProtKB-ARBA"/>
</dbReference>
<sequence length="1626" mass="177485">MPLTRYQIRNEYGLADPELYGAADRDDPEALLEGVAMAGLVGVLRQLGDLAEFAAEIFHDLHEEVMGTATRGHGLVVRVQQLEADFPSIEKALLSQTNHSSFFSNPGVDWHPNLRSEQNMITRGDLPRFVMDSYEECRGPPRLFLLDKFDVAGAGACLKRYTDPSFFKVESASSITVEMQREKKTRKVKKKGSRWRNGGTPEVALTSHAKSNAKLHELFLEERIENRSSDPVCCVKLKKRHLNGSAVDSKTGKSYMKTFLETLSPEHKLICETSVAPPLLRLTLDDSGEPDLRILDITTVSPAEMSPEREIASFSPDVHKDILKPSMDGFNRGVFDREIPEGSDPNSDVETNENYSNLHQVAADTQLAVGGEHKTEGSMEGSTLSSYVDRTSEVDNYMDALANMESEMEINNEFQPKNNLRFQNVEKYGIDSNADDGHLELQTRFSDSQSIGNSSTSDDGKNSFEKDTASFSHSDNPNNVVENSPSECNGAAKEFPFTETCGAEIFEMSCNQQSEFVDPLAATTKEHALSHNACIVEDINPDPGDTSYSAFVRDTSPTLQHSDPGANSPVVSLAGPVLDDTPSDEIKVGYKSLDIDENVTNLDNSLAVVPDSQTNDESPSTSPRHPVDESDIEDLGVSSDALPHLSKVESLASEDQSGNIAVNEILQTQCADEDSLERFARKIDSPRLSISSTEEQLSSALPEEQTSSGNTLLPYYRDVTNLCSMASRFADPVILTAVNSEVVPFMVDAARSHSSEEPAVDAAQSHSSEEPVVDAPQTHGLIDQQDAWQAHFLTEQQDAPETCGLTKQQDASQTHGLTKQQDASQTHGLTEQQDVPQTNGLIEQQLSDLDEDVPQIESVKEEAGVPHYEEKFNVEERSRAMDDEELRLFTSDADVGGDIVSVELTSNCPTFPGHEDPLDSDVVVPETLNVETVAVPSAAVAQPDNDVNDVSYSSPNAISSSPTNFINLHGSLPGFGDFRDKESELDEVSPESVTDSEVQMEASKTDVSPDSESNSSQTVTHDHSSPKASDDGQNFSLDEQIENSLAVCDVPAESNPGESTTYDHSSSKVFDDGHNFTLDELTESSLAVGDVTIDSASLENTEVVSSPTCYLPEPETSLENSLELQANQVDIKDLPTDGARDQPEADLKRSLQVQSAELDVESSEEDQASIILSSLQSVQAGSQNHMDLEKPNRLPSMEHINQEVCWDASPESHPEYLPSQALTSEFLPESSGQELLVTKQTLESLDSTLPRSVLPPEATVVNLEDMPPLPPLPPMQWRMGKQHASLFSQRELVGVGQDSLLPIQPPESDEKAQFDMPAPQREVLPPQNPFLPLTSEEGEKFQHVSEPVMGNVVHPAPYSLHLPAMVNDANHQYNLPDLGGAQFSNSFLSLPEVSHDGSGSNHLASEEEKVKTGSNPFIGPSSECITFTHDPESSHGSIIQPVQQVTPETGIEPKILQHSLKNSESELGEPLSTSVTAPPMVEQPQHSLPTSEGEIAWSSHNSAVMSDYEGGRSNGVPVSKLPRPRNPLIDAVAAHGQSKLRKVTERVRPQVEPKVDERDSMLQQIRTKSFNLKPAMMTRSSTVTRPSIQGPATNLRVAAILEKANAIRQAHAGSDEDDDDDSWSDT</sequence>
<dbReference type="STRING" id="3750.A0A498IL49"/>
<feature type="compositionally biased region" description="Low complexity" evidence="7">
    <location>
        <begin position="951"/>
        <end position="961"/>
    </location>
</feature>
<accession>A0A498IL49</accession>
<dbReference type="Gene3D" id="1.20.5.340">
    <property type="match status" value="1"/>
</dbReference>
<evidence type="ECO:0000256" key="7">
    <source>
        <dbReference type="SAM" id="MobiDB-lite"/>
    </source>
</evidence>
<keyword evidence="4 6" id="KW-0206">Cytoskeleton</keyword>
<dbReference type="GO" id="GO:0071933">
    <property type="term" value="F:Arp2/3 complex binding"/>
    <property type="evidence" value="ECO:0007669"/>
    <property type="project" value="TreeGrafter"/>
</dbReference>
<keyword evidence="3 6" id="KW-0963">Cytoplasm</keyword>
<name>A0A498IL49_MALDO</name>
<dbReference type="GO" id="GO:0005856">
    <property type="term" value="C:cytoskeleton"/>
    <property type="evidence" value="ECO:0007669"/>
    <property type="project" value="UniProtKB-SubCell"/>
</dbReference>
<dbReference type="GO" id="GO:2000601">
    <property type="term" value="P:positive regulation of Arp2/3 complex-mediated actin nucleation"/>
    <property type="evidence" value="ECO:0007669"/>
    <property type="project" value="TreeGrafter"/>
</dbReference>
<dbReference type="EMBL" id="RDQH01000338">
    <property type="protein sequence ID" value="RXH81943.1"/>
    <property type="molecule type" value="Genomic_DNA"/>
</dbReference>
<dbReference type="GO" id="GO:0034237">
    <property type="term" value="F:protein kinase A regulatory subunit binding"/>
    <property type="evidence" value="ECO:0007669"/>
    <property type="project" value="TreeGrafter"/>
</dbReference>
<comment type="subcellular location">
    <subcellularLocation>
        <location evidence="1 6">Cytoplasm</location>
        <location evidence="1 6">Cytoskeleton</location>
    </subcellularLocation>
</comment>
<dbReference type="FunFam" id="1.20.5.340:FF:000045">
    <property type="entry name" value="SCAR family protein"/>
    <property type="match status" value="1"/>
</dbReference>
<evidence type="ECO:0000313" key="8">
    <source>
        <dbReference type="EMBL" id="RXH81943.1"/>
    </source>
</evidence>
<evidence type="ECO:0000256" key="4">
    <source>
        <dbReference type="ARBA" id="ARBA00023212"/>
    </source>
</evidence>
<evidence type="ECO:0000256" key="1">
    <source>
        <dbReference type="ARBA" id="ARBA00004245"/>
    </source>
</evidence>
<feature type="region of interest" description="Disordered" evidence="7">
    <location>
        <begin position="754"/>
        <end position="773"/>
    </location>
</feature>
<dbReference type="Gene3D" id="6.10.280.150">
    <property type="match status" value="2"/>
</dbReference>
<feature type="region of interest" description="Disordered" evidence="7">
    <location>
        <begin position="977"/>
        <end position="1034"/>
    </location>
</feature>
<feature type="region of interest" description="Disordered" evidence="7">
    <location>
        <begin position="608"/>
        <end position="631"/>
    </location>
</feature>
<feature type="region of interest" description="Disordered" evidence="7">
    <location>
        <begin position="803"/>
        <end position="837"/>
    </location>
</feature>
<feature type="region of interest" description="Disordered" evidence="7">
    <location>
        <begin position="939"/>
        <end position="962"/>
    </location>
</feature>
<keyword evidence="6" id="KW-0009">Actin-binding</keyword>
<feature type="compositionally biased region" description="Basic and acidic residues" evidence="7">
    <location>
        <begin position="458"/>
        <end position="468"/>
    </location>
</feature>
<evidence type="ECO:0000313" key="9">
    <source>
        <dbReference type="Proteomes" id="UP000290289"/>
    </source>
</evidence>
<dbReference type="PANTHER" id="PTHR12902">
    <property type="entry name" value="WASP-1"/>
    <property type="match status" value="1"/>
</dbReference>
<dbReference type="GO" id="GO:0030036">
    <property type="term" value="P:actin cytoskeleton organization"/>
    <property type="evidence" value="ECO:0007669"/>
    <property type="project" value="UniProtKB-UniRule"/>
</dbReference>
<gene>
    <name evidence="8" type="ORF">DVH24_036284</name>
</gene>
<feature type="compositionally biased region" description="Polar residues" evidence="7">
    <location>
        <begin position="469"/>
        <end position="487"/>
    </location>
</feature>
<feature type="compositionally biased region" description="Basic and acidic residues" evidence="7">
    <location>
        <begin position="1020"/>
        <end position="1030"/>
    </location>
</feature>
<feature type="region of interest" description="Disordered" evidence="7">
    <location>
        <begin position="444"/>
        <end position="487"/>
    </location>
</feature>
<feature type="compositionally biased region" description="Polar residues" evidence="7">
    <location>
        <begin position="1005"/>
        <end position="1019"/>
    </location>
</feature>
<dbReference type="PANTHER" id="PTHR12902:SF1">
    <property type="entry name" value="WISKOTT-ALDRICH SYNDROME PROTEIN FAMILY MEMBER"/>
    <property type="match status" value="1"/>
</dbReference>
<protein>
    <recommendedName>
        <fullName evidence="6">Protein SCAR</fullName>
    </recommendedName>
    <alternativeName>
        <fullName evidence="6">Protein WAVE</fullName>
    </alternativeName>
</protein>
<comment type="function">
    <text evidence="5">Involved in regulation of actin and microtubule organization. Part of a WAVE complex that activates the Arp2/3 complex. Regulates trichome branch positioning and expansion.</text>
</comment>